<dbReference type="Proteomes" id="UP000319818">
    <property type="component" value="Unassembled WGS sequence"/>
</dbReference>
<name>A0A543FVI6_9PSEU</name>
<feature type="domain" description="ABC transporter" evidence="7">
    <location>
        <begin position="4"/>
        <end position="235"/>
    </location>
</feature>
<comment type="caution">
    <text evidence="8">The sequence shown here is derived from an EMBL/GenBank/DDBJ whole genome shotgun (WGS) entry which is preliminary data.</text>
</comment>
<dbReference type="CDD" id="cd03301">
    <property type="entry name" value="ABC_MalK_N"/>
    <property type="match status" value="1"/>
</dbReference>
<dbReference type="EMBL" id="VFPH01000002">
    <property type="protein sequence ID" value="TQM37857.1"/>
    <property type="molecule type" value="Genomic_DNA"/>
</dbReference>
<dbReference type="GO" id="GO:0140359">
    <property type="term" value="F:ABC-type transporter activity"/>
    <property type="evidence" value="ECO:0007669"/>
    <property type="project" value="InterPro"/>
</dbReference>
<protein>
    <submittedName>
        <fullName evidence="8">Carbohydrate ABC transporter ATP-binding protein (CUT1 family)</fullName>
    </submittedName>
</protein>
<evidence type="ECO:0000256" key="4">
    <source>
        <dbReference type="ARBA" id="ARBA00022840"/>
    </source>
</evidence>
<dbReference type="Pfam" id="PF17912">
    <property type="entry name" value="OB_MalK"/>
    <property type="match status" value="1"/>
</dbReference>
<dbReference type="InterPro" id="IPR027417">
    <property type="entry name" value="P-loop_NTPase"/>
</dbReference>
<dbReference type="RefSeq" id="WP_142104617.1">
    <property type="nucleotide sequence ID" value="NZ_VFPH01000002.1"/>
</dbReference>
<gene>
    <name evidence="8" type="ORF">FB388_5076</name>
</gene>
<dbReference type="InterPro" id="IPR015855">
    <property type="entry name" value="ABC_transpr_MalK-like"/>
</dbReference>
<dbReference type="OrthoDB" id="2550338at2"/>
<dbReference type="InterPro" id="IPR008995">
    <property type="entry name" value="Mo/tungstate-bd_C_term_dom"/>
</dbReference>
<evidence type="ECO:0000313" key="9">
    <source>
        <dbReference type="Proteomes" id="UP000319818"/>
    </source>
</evidence>
<dbReference type="AlphaFoldDB" id="A0A543FVI6"/>
<dbReference type="PANTHER" id="PTHR43875:SF15">
    <property type="entry name" value="TREHALOSE IMPORT ATP-BINDING PROTEIN SUGC"/>
    <property type="match status" value="1"/>
</dbReference>
<evidence type="ECO:0000313" key="8">
    <source>
        <dbReference type="EMBL" id="TQM37857.1"/>
    </source>
</evidence>
<evidence type="ECO:0000256" key="1">
    <source>
        <dbReference type="ARBA" id="ARBA00022448"/>
    </source>
</evidence>
<dbReference type="PROSITE" id="PS00211">
    <property type="entry name" value="ABC_TRANSPORTER_1"/>
    <property type="match status" value="1"/>
</dbReference>
<dbReference type="SUPFAM" id="SSF50331">
    <property type="entry name" value="MOP-like"/>
    <property type="match status" value="1"/>
</dbReference>
<accession>A0A543FVI6</accession>
<dbReference type="GO" id="GO:0008643">
    <property type="term" value="P:carbohydrate transport"/>
    <property type="evidence" value="ECO:0007669"/>
    <property type="project" value="InterPro"/>
</dbReference>
<evidence type="ECO:0000259" key="7">
    <source>
        <dbReference type="PROSITE" id="PS50893"/>
    </source>
</evidence>
<evidence type="ECO:0000256" key="2">
    <source>
        <dbReference type="ARBA" id="ARBA00022475"/>
    </source>
</evidence>
<dbReference type="InterPro" id="IPR017871">
    <property type="entry name" value="ABC_transporter-like_CS"/>
</dbReference>
<dbReference type="GO" id="GO:0055052">
    <property type="term" value="C:ATP-binding cassette (ABC) transporter complex, substrate-binding subunit-containing"/>
    <property type="evidence" value="ECO:0007669"/>
    <property type="project" value="TreeGrafter"/>
</dbReference>
<keyword evidence="6" id="KW-0472">Membrane</keyword>
<keyword evidence="9" id="KW-1185">Reference proteome</keyword>
<keyword evidence="4 8" id="KW-0067">ATP-binding</keyword>
<dbReference type="GO" id="GO:0005524">
    <property type="term" value="F:ATP binding"/>
    <property type="evidence" value="ECO:0007669"/>
    <property type="project" value="UniProtKB-KW"/>
</dbReference>
<dbReference type="Gene3D" id="2.40.50.100">
    <property type="match status" value="1"/>
</dbReference>
<keyword evidence="2" id="KW-1003">Cell membrane</keyword>
<evidence type="ECO:0000256" key="6">
    <source>
        <dbReference type="ARBA" id="ARBA00023136"/>
    </source>
</evidence>
<evidence type="ECO:0000256" key="5">
    <source>
        <dbReference type="ARBA" id="ARBA00022967"/>
    </source>
</evidence>
<sequence>MAGIELDRVSKVYPDGTRAITDLSIDVMDGELLVVVGPSGCGKTTALRMIAGLEKISDGEVRIGGEVVNTMPARDRDVAMVFQSYALYPHLTVFDNIAFGLTLRKTPRDVVERRVREVAELLELGEHLRRKPRHLSGGQRQRVAMGRAIVREPRAFLMDEPLSNLDAKLRVQMRAQIARIQRDLRATTVYVTHDQTEAMTLGDRVAVMRAGVLQQIASPQELYDEPVDTSVAAFIGSPPMNMVVAGFDVDDDGGASVSFGGHRLAVPQIVLRKRPALAAYSGRQLVLGIRSEDMDDAAIADGPEGTTLRSVADLVEAMGADVMVHFPVRAEQARTEEHETLDRESGRVRAPGGGALLVGRFRPRTRIFEGQPITVRVDTERLHFFDLDTGHSIRR</sequence>
<dbReference type="InterPro" id="IPR047641">
    <property type="entry name" value="ABC_transpr_MalK/UgpC-like"/>
</dbReference>
<dbReference type="FunFam" id="3.40.50.300:FF:000042">
    <property type="entry name" value="Maltose/maltodextrin ABC transporter, ATP-binding protein"/>
    <property type="match status" value="1"/>
</dbReference>
<dbReference type="GO" id="GO:0016887">
    <property type="term" value="F:ATP hydrolysis activity"/>
    <property type="evidence" value="ECO:0007669"/>
    <property type="project" value="InterPro"/>
</dbReference>
<organism evidence="8 9">
    <name type="scientific">Pseudonocardia cypriaca</name>
    <dbReference type="NCBI Taxonomy" id="882449"/>
    <lineage>
        <taxon>Bacteria</taxon>
        <taxon>Bacillati</taxon>
        <taxon>Actinomycetota</taxon>
        <taxon>Actinomycetes</taxon>
        <taxon>Pseudonocardiales</taxon>
        <taxon>Pseudonocardiaceae</taxon>
        <taxon>Pseudonocardia</taxon>
    </lineage>
</organism>
<keyword evidence="1" id="KW-0813">Transport</keyword>
<dbReference type="Pfam" id="PF00005">
    <property type="entry name" value="ABC_tran"/>
    <property type="match status" value="1"/>
</dbReference>
<dbReference type="Gene3D" id="3.40.50.300">
    <property type="entry name" value="P-loop containing nucleotide triphosphate hydrolases"/>
    <property type="match status" value="1"/>
</dbReference>
<evidence type="ECO:0000256" key="3">
    <source>
        <dbReference type="ARBA" id="ARBA00022741"/>
    </source>
</evidence>
<dbReference type="InterPro" id="IPR003439">
    <property type="entry name" value="ABC_transporter-like_ATP-bd"/>
</dbReference>
<dbReference type="SUPFAM" id="SSF52540">
    <property type="entry name" value="P-loop containing nucleoside triphosphate hydrolases"/>
    <property type="match status" value="1"/>
</dbReference>
<reference evidence="8 9" key="1">
    <citation type="submission" date="2019-06" db="EMBL/GenBank/DDBJ databases">
        <title>Sequencing the genomes of 1000 actinobacteria strains.</title>
        <authorList>
            <person name="Klenk H.-P."/>
        </authorList>
    </citation>
    <scope>NUCLEOTIDE SEQUENCE [LARGE SCALE GENOMIC DNA]</scope>
    <source>
        <strain evidence="8 9">DSM 45511</strain>
    </source>
</reference>
<dbReference type="InterPro" id="IPR012340">
    <property type="entry name" value="NA-bd_OB-fold"/>
</dbReference>
<dbReference type="Gene3D" id="2.40.50.140">
    <property type="entry name" value="Nucleic acid-binding proteins"/>
    <property type="match status" value="1"/>
</dbReference>
<dbReference type="PROSITE" id="PS50893">
    <property type="entry name" value="ABC_TRANSPORTER_2"/>
    <property type="match status" value="1"/>
</dbReference>
<dbReference type="InterPro" id="IPR040582">
    <property type="entry name" value="OB_MalK-like"/>
</dbReference>
<dbReference type="InterPro" id="IPR003593">
    <property type="entry name" value="AAA+_ATPase"/>
</dbReference>
<proteinExistence type="predicted"/>
<dbReference type="SMART" id="SM00382">
    <property type="entry name" value="AAA"/>
    <property type="match status" value="1"/>
</dbReference>
<keyword evidence="3" id="KW-0547">Nucleotide-binding</keyword>
<dbReference type="PANTHER" id="PTHR43875">
    <property type="entry name" value="MALTODEXTRIN IMPORT ATP-BINDING PROTEIN MSMX"/>
    <property type="match status" value="1"/>
</dbReference>
<keyword evidence="5" id="KW-1278">Translocase</keyword>